<dbReference type="Proteomes" id="UP000266506">
    <property type="component" value="Unassembled WGS sequence"/>
</dbReference>
<reference evidence="3 4" key="1">
    <citation type="submission" date="2018-08" db="EMBL/GenBank/DDBJ databases">
        <title>Genomic Encyclopedia of Archaeal and Bacterial Type Strains, Phase II (KMG-II): from individual species to whole genera.</title>
        <authorList>
            <person name="Goeker M."/>
        </authorList>
    </citation>
    <scope>NUCLEOTIDE SEQUENCE [LARGE SCALE GENOMIC DNA]</scope>
    <source>
        <strain evidence="3 4">ATCC 27112</strain>
    </source>
</reference>
<feature type="compositionally biased region" description="Acidic residues" evidence="1">
    <location>
        <begin position="792"/>
        <end position="802"/>
    </location>
</feature>
<feature type="compositionally biased region" description="Basic and acidic residues" evidence="1">
    <location>
        <begin position="543"/>
        <end position="561"/>
    </location>
</feature>
<feature type="region of interest" description="Disordered" evidence="1">
    <location>
        <begin position="574"/>
        <end position="607"/>
    </location>
</feature>
<dbReference type="InterPro" id="IPR003607">
    <property type="entry name" value="HD/PDEase_dom"/>
</dbReference>
<dbReference type="EMBL" id="QXEV01000048">
    <property type="protein sequence ID" value="RIA64127.1"/>
    <property type="molecule type" value="Genomic_DNA"/>
</dbReference>
<feature type="compositionally biased region" description="Acidic residues" evidence="1">
    <location>
        <begin position="963"/>
        <end position="1001"/>
    </location>
</feature>
<dbReference type="Pfam" id="PF13487">
    <property type="entry name" value="HD_5"/>
    <property type="match status" value="1"/>
</dbReference>
<feature type="compositionally biased region" description="Acidic residues" evidence="1">
    <location>
        <begin position="848"/>
        <end position="860"/>
    </location>
</feature>
<evidence type="ECO:0000259" key="2">
    <source>
        <dbReference type="PROSITE" id="PS51832"/>
    </source>
</evidence>
<dbReference type="InterPro" id="IPR037522">
    <property type="entry name" value="HD_GYP_dom"/>
</dbReference>
<accession>A0A397QY23</accession>
<dbReference type="InParanoid" id="A0A397QY23"/>
<feature type="compositionally biased region" description="Basic residues" evidence="1">
    <location>
        <begin position="586"/>
        <end position="597"/>
    </location>
</feature>
<sequence length="1028" mass="119229">MENKYYNENYYNANTVLKFLRKVLNEINKSYVDSGMRTAFLMKRYIEKYKIDQEHCHEHVLLCMLKDIGLFYMDGAVPSNDPALAAASSYAFLHQCSPLDANARPLLFYKAKYMEDVNNPDYDMGLLMTLLYQVSLYIYQRKDVEEIEEILREDRKRKIYNPDQVKKVIKLLKDSPDIIEKLNSESELYVYETSRYISLANYGTDTLGEFLDTTSFMFEFHNHETMAHTVTTAQIAYDLAIACKLTESTSRAIEIAGKVHDIGKIRVPLEILCFPGKLEGEALAEMQNHAKYTKEIIEGCFSYVIVEIASRHHEKLDGSGYPLGITKKDLTSADKVLAVADICSALYCKRSYKAAFTPEKIQSILISDAKAGKLDERIVNHLIDDYDRIMANAKAVEDIALKKYETMKDEYEALAKSPALRHVFGESEDLDSERPESIAADETEEYISDVIKYDMKKDSDVEEQIIYVDENGNEIDYNPEDEELYSSDPEEAVFALEEEKKLDPLEEYNQAEMGDVPIEEIKNDDEEEEEPTEEVEAPVFDLNPKEEVKEEESPKEEQKSIDDEFDAFLNSIPEVEDDPFKDAPKKKPFVPKVPLKHPKMDFDPFKEDIDPVFQEPILPKEESKEDIDLEFDAFLNSIPEVKEDPFKEDETIEESKEEPNLELNLEDNQEAIEEEQEIEESVSNNEPEEETEEIDDTIDESESEEAPIEETEESSEELEEEETEESDNDPFEDEEEIDESIDESESEEEADDAIEESSDIQEDEDIIDDEEDSEEVDDSISDNDAINSKYDDIDEEIDDSTIEEVKKVEEEKEDDYVTSYVDEDEFDLIEDEKPEDSIIPDESKYELDPNEEIDSSIEELDSNKEDDYVESYMDEDEEESEEKIDDSPLETKSIDDTSESSSNNHEEDEYVTSYFSEEELEEDSKETENKEDEYVTSYVEEEEESNKEEPLKEESKKNSKSIDDEDDDDSDDEDEDDDDDDDDDDEDEEDEEEDDEDEEEDKDPKHKKFFSNDIYRKMFTYNPKNKKK</sequence>
<dbReference type="AlphaFoldDB" id="A0A397QY23"/>
<dbReference type="CDD" id="cd00077">
    <property type="entry name" value="HDc"/>
    <property type="match status" value="1"/>
</dbReference>
<name>A0A397QY23_9MOLU</name>
<feature type="compositionally biased region" description="Acidic residues" evidence="1">
    <location>
        <begin position="664"/>
        <end position="781"/>
    </location>
</feature>
<evidence type="ECO:0000313" key="3">
    <source>
        <dbReference type="EMBL" id="RIA64127.1"/>
    </source>
</evidence>
<dbReference type="OrthoDB" id="383993at2"/>
<gene>
    <name evidence="3" type="ORF">EI71_02020</name>
</gene>
<evidence type="ECO:0000256" key="1">
    <source>
        <dbReference type="SAM" id="MobiDB-lite"/>
    </source>
</evidence>
<evidence type="ECO:0000313" key="4">
    <source>
        <dbReference type="Proteomes" id="UP000266506"/>
    </source>
</evidence>
<dbReference type="PANTHER" id="PTHR43155">
    <property type="entry name" value="CYCLIC DI-GMP PHOSPHODIESTERASE PA4108-RELATED"/>
    <property type="match status" value="1"/>
</dbReference>
<feature type="domain" description="HD-GYP" evidence="2">
    <location>
        <begin position="203"/>
        <end position="398"/>
    </location>
</feature>
<feature type="compositionally biased region" description="Acidic residues" evidence="1">
    <location>
        <begin position="867"/>
        <end position="888"/>
    </location>
</feature>
<feature type="compositionally biased region" description="Basic and acidic residues" evidence="1">
    <location>
        <begin position="640"/>
        <end position="659"/>
    </location>
</feature>
<dbReference type="Gene3D" id="1.10.3210.10">
    <property type="entry name" value="Hypothetical protein af1432"/>
    <property type="match status" value="1"/>
</dbReference>
<organism evidence="3 4">
    <name type="scientific">Anaeroplasma bactoclasticum</name>
    <dbReference type="NCBI Taxonomy" id="2088"/>
    <lineage>
        <taxon>Bacteria</taxon>
        <taxon>Bacillati</taxon>
        <taxon>Mycoplasmatota</taxon>
        <taxon>Mollicutes</taxon>
        <taxon>Anaeroplasmatales</taxon>
        <taxon>Anaeroplasmataceae</taxon>
        <taxon>Anaeroplasma</taxon>
    </lineage>
</organism>
<feature type="compositionally biased region" description="Acidic residues" evidence="1">
    <location>
        <begin position="811"/>
        <end position="834"/>
    </location>
</feature>
<feature type="region of interest" description="Disordered" evidence="1">
    <location>
        <begin position="635"/>
        <end position="1009"/>
    </location>
</feature>
<dbReference type="RefSeq" id="WP_119017052.1">
    <property type="nucleotide sequence ID" value="NZ_QXEV01000048.1"/>
</dbReference>
<dbReference type="PROSITE" id="PS51832">
    <property type="entry name" value="HD_GYP"/>
    <property type="match status" value="1"/>
</dbReference>
<keyword evidence="4" id="KW-1185">Reference proteome</keyword>
<dbReference type="PANTHER" id="PTHR43155:SF2">
    <property type="entry name" value="CYCLIC DI-GMP PHOSPHODIESTERASE PA4108"/>
    <property type="match status" value="1"/>
</dbReference>
<feature type="compositionally biased region" description="Acidic residues" evidence="1">
    <location>
        <begin position="522"/>
        <end position="536"/>
    </location>
</feature>
<feature type="compositionally biased region" description="Acidic residues" evidence="1">
    <location>
        <begin position="906"/>
        <end position="931"/>
    </location>
</feature>
<comment type="caution">
    <text evidence="3">The sequence shown here is derived from an EMBL/GenBank/DDBJ whole genome shotgun (WGS) entry which is preliminary data.</text>
</comment>
<proteinExistence type="predicted"/>
<feature type="region of interest" description="Disordered" evidence="1">
    <location>
        <begin position="502"/>
        <end position="561"/>
    </location>
</feature>
<feature type="compositionally biased region" description="Basic and acidic residues" evidence="1">
    <location>
        <begin position="598"/>
        <end position="607"/>
    </location>
</feature>
<dbReference type="SUPFAM" id="SSF109604">
    <property type="entry name" value="HD-domain/PDEase-like"/>
    <property type="match status" value="1"/>
</dbReference>
<feature type="compositionally biased region" description="Basic and acidic residues" evidence="1">
    <location>
        <begin position="947"/>
        <end position="962"/>
    </location>
</feature>
<protein>
    <submittedName>
        <fullName evidence="3">HD domain-containing protein</fullName>
    </submittedName>
</protein>